<dbReference type="OrthoDB" id="18453at2759"/>
<evidence type="ECO:0000256" key="1">
    <source>
        <dbReference type="ARBA" id="ARBA00004123"/>
    </source>
</evidence>
<evidence type="ECO:0000256" key="8">
    <source>
        <dbReference type="ARBA" id="ARBA00023306"/>
    </source>
</evidence>
<name>A0A8H7PTG6_MORIS</name>
<keyword evidence="12" id="KW-1185">Reference proteome</keyword>
<organism evidence="11 12">
    <name type="scientific">Mortierella isabellina</name>
    <name type="common">Filamentous fungus</name>
    <name type="synonym">Umbelopsis isabellina</name>
    <dbReference type="NCBI Taxonomy" id="91625"/>
    <lineage>
        <taxon>Eukaryota</taxon>
        <taxon>Fungi</taxon>
        <taxon>Fungi incertae sedis</taxon>
        <taxon>Mucoromycota</taxon>
        <taxon>Mucoromycotina</taxon>
        <taxon>Umbelopsidomycetes</taxon>
        <taxon>Umbelopsidales</taxon>
        <taxon>Umbelopsidaceae</taxon>
        <taxon>Umbelopsis</taxon>
    </lineage>
</organism>
<keyword evidence="8" id="KW-0131">Cell cycle</keyword>
<dbReference type="EMBL" id="JAEPQZ010000006">
    <property type="protein sequence ID" value="KAG2180002.1"/>
    <property type="molecule type" value="Genomic_DNA"/>
</dbReference>
<evidence type="ECO:0000256" key="9">
    <source>
        <dbReference type="ARBA" id="ARBA00023328"/>
    </source>
</evidence>
<sequence>MEPPVSQNGDDALGKRAKKLNLLFEKYMQRIIQSLSYAKFALCFPELDEHQHDALVMAHKQVCEYLETSMKEDFQNIVAERELLERLNELDQLVEQAKVKHKSGESKKAGTGIIFEPEQALRARTAPLKIAELERLKKQRSELQAENQTLMTAIVTQRDELKGLCYTVSTSLNQFEQVGEKSQF</sequence>
<keyword evidence="5" id="KW-0498">Mitosis</keyword>
<evidence type="ECO:0000256" key="2">
    <source>
        <dbReference type="ARBA" id="ARBA00004629"/>
    </source>
</evidence>
<reference evidence="11" key="1">
    <citation type="submission" date="2020-12" db="EMBL/GenBank/DDBJ databases">
        <title>Metabolic potential, ecology and presence of endohyphal bacteria is reflected in genomic diversity of Mucoromycotina.</title>
        <authorList>
            <person name="Muszewska A."/>
            <person name="Okrasinska A."/>
            <person name="Steczkiewicz K."/>
            <person name="Drgas O."/>
            <person name="Orlowska M."/>
            <person name="Perlinska-Lenart U."/>
            <person name="Aleksandrzak-Piekarczyk T."/>
            <person name="Szatraj K."/>
            <person name="Zielenkiewicz U."/>
            <person name="Pilsyk S."/>
            <person name="Malc E."/>
            <person name="Mieczkowski P."/>
            <person name="Kruszewska J.S."/>
            <person name="Biernat P."/>
            <person name="Pawlowska J."/>
        </authorList>
    </citation>
    <scope>NUCLEOTIDE SEQUENCE</scope>
    <source>
        <strain evidence="11">WA0000067209</strain>
    </source>
</reference>
<feature type="coiled-coil region" evidence="10">
    <location>
        <begin position="126"/>
        <end position="153"/>
    </location>
</feature>
<keyword evidence="4" id="KW-0132">Cell division</keyword>
<comment type="subcellular location">
    <subcellularLocation>
        <location evidence="2">Chromosome</location>
        <location evidence="2">Centromere</location>
        <location evidence="2">Kinetochore</location>
    </subcellularLocation>
    <subcellularLocation>
        <location evidence="1">Nucleus</location>
    </subcellularLocation>
</comment>
<evidence type="ECO:0000256" key="6">
    <source>
        <dbReference type="ARBA" id="ARBA00022838"/>
    </source>
</evidence>
<gene>
    <name evidence="11" type="ORF">INT43_003789</name>
</gene>
<dbReference type="Proteomes" id="UP000654370">
    <property type="component" value="Unassembled WGS sequence"/>
</dbReference>
<dbReference type="InterPro" id="IPR007128">
    <property type="entry name" value="PMF1/Nnf1"/>
</dbReference>
<evidence type="ECO:0000256" key="4">
    <source>
        <dbReference type="ARBA" id="ARBA00022618"/>
    </source>
</evidence>
<protein>
    <submittedName>
        <fullName evidence="11">Uncharacterized protein</fullName>
    </submittedName>
</protein>
<proteinExistence type="predicted"/>
<evidence type="ECO:0000256" key="10">
    <source>
        <dbReference type="SAM" id="Coils"/>
    </source>
</evidence>
<evidence type="ECO:0000313" key="11">
    <source>
        <dbReference type="EMBL" id="KAG2180002.1"/>
    </source>
</evidence>
<accession>A0A8H7PTG6</accession>
<keyword evidence="9" id="KW-0137">Centromere</keyword>
<dbReference type="GO" id="GO:0005634">
    <property type="term" value="C:nucleus"/>
    <property type="evidence" value="ECO:0007669"/>
    <property type="project" value="UniProtKB-SubCell"/>
</dbReference>
<dbReference type="PANTHER" id="PTHR15459:SF3">
    <property type="entry name" value="POLYAMINE-MODULATED FACTOR 1"/>
    <property type="match status" value="1"/>
</dbReference>
<keyword evidence="7" id="KW-0539">Nucleus</keyword>
<evidence type="ECO:0000256" key="3">
    <source>
        <dbReference type="ARBA" id="ARBA00022454"/>
    </source>
</evidence>
<dbReference type="PANTHER" id="PTHR15459">
    <property type="entry name" value="POLYAMINE-MODULATED FACTOR 1"/>
    <property type="match status" value="1"/>
</dbReference>
<evidence type="ECO:0000256" key="7">
    <source>
        <dbReference type="ARBA" id="ARBA00023242"/>
    </source>
</evidence>
<dbReference type="GO" id="GO:0007059">
    <property type="term" value="P:chromosome segregation"/>
    <property type="evidence" value="ECO:0007669"/>
    <property type="project" value="TreeGrafter"/>
</dbReference>
<keyword evidence="6" id="KW-0995">Kinetochore</keyword>
<dbReference type="GO" id="GO:0051301">
    <property type="term" value="P:cell division"/>
    <property type="evidence" value="ECO:0007669"/>
    <property type="project" value="UniProtKB-KW"/>
</dbReference>
<dbReference type="AlphaFoldDB" id="A0A8H7PTG6"/>
<evidence type="ECO:0000313" key="12">
    <source>
        <dbReference type="Proteomes" id="UP000654370"/>
    </source>
</evidence>
<dbReference type="Pfam" id="PF03980">
    <property type="entry name" value="Nnf1"/>
    <property type="match status" value="1"/>
</dbReference>
<keyword evidence="10" id="KW-0175">Coiled coil</keyword>
<dbReference type="GO" id="GO:0000444">
    <property type="term" value="C:MIS12/MIND type complex"/>
    <property type="evidence" value="ECO:0007669"/>
    <property type="project" value="InterPro"/>
</dbReference>
<comment type="caution">
    <text evidence="11">The sequence shown here is derived from an EMBL/GenBank/DDBJ whole genome shotgun (WGS) entry which is preliminary data.</text>
</comment>
<keyword evidence="3" id="KW-0158">Chromosome</keyword>
<evidence type="ECO:0000256" key="5">
    <source>
        <dbReference type="ARBA" id="ARBA00022776"/>
    </source>
</evidence>